<dbReference type="PANTHER" id="PTHR28054">
    <property type="entry name" value="RNA POLYMERASE I-SPECIFIC TRANSCRIPTION INITIATION FACTOR RRN10"/>
    <property type="match status" value="1"/>
</dbReference>
<accession>A0A1Y1ZPJ4</accession>
<dbReference type="InterPro" id="IPR022793">
    <property type="entry name" value="Rrn10"/>
</dbReference>
<dbReference type="PANTHER" id="PTHR28054:SF1">
    <property type="entry name" value="RNA POLYMERASE I-SPECIFIC TRANSCRIPTION INITIATION FACTOR RRN10"/>
    <property type="match status" value="1"/>
</dbReference>
<evidence type="ECO:0000313" key="2">
    <source>
        <dbReference type="Proteomes" id="UP000193144"/>
    </source>
</evidence>
<dbReference type="STRING" id="1231657.A0A1Y1ZPJ4"/>
<sequence length="99" mass="11481">KALRPDEVLFKQQNAPVRYEENDYYFAHRLLPPDQKLPSSDLLKAIHAYISKFYERSEERENLKAFRSMDETALIALGILVEESAREVLGETGHLAFLE</sequence>
<reference evidence="1 2" key="1">
    <citation type="submission" date="2016-07" db="EMBL/GenBank/DDBJ databases">
        <title>Pervasive Adenine N6-methylation of Active Genes in Fungi.</title>
        <authorList>
            <consortium name="DOE Joint Genome Institute"/>
            <person name="Mondo S.J."/>
            <person name="Dannebaum R.O."/>
            <person name="Kuo R.C."/>
            <person name="Labutti K."/>
            <person name="Haridas S."/>
            <person name="Kuo A."/>
            <person name="Salamov A."/>
            <person name="Ahrendt S.R."/>
            <person name="Lipzen A."/>
            <person name="Sullivan W."/>
            <person name="Andreopoulos W.B."/>
            <person name="Clum A."/>
            <person name="Lindquist E."/>
            <person name="Daum C."/>
            <person name="Ramamoorthy G.K."/>
            <person name="Gryganskyi A."/>
            <person name="Culley D."/>
            <person name="Magnuson J.K."/>
            <person name="James T.Y."/>
            <person name="O'Malley M.A."/>
            <person name="Stajich J.E."/>
            <person name="Spatafora J.W."/>
            <person name="Visel A."/>
            <person name="Grigoriev I.V."/>
        </authorList>
    </citation>
    <scope>NUCLEOTIDE SEQUENCE [LARGE SCALE GENOMIC DNA]</scope>
    <source>
        <strain evidence="1 2">CBS 115471</strain>
    </source>
</reference>
<dbReference type="AlphaFoldDB" id="A0A1Y1ZPJ4"/>
<evidence type="ECO:0000313" key="1">
    <source>
        <dbReference type="EMBL" id="ORY12124.1"/>
    </source>
</evidence>
<dbReference type="GO" id="GO:0006360">
    <property type="term" value="P:transcription by RNA polymerase I"/>
    <property type="evidence" value="ECO:0007669"/>
    <property type="project" value="InterPro"/>
</dbReference>
<protein>
    <submittedName>
        <fullName evidence="1">Uncharacterized protein</fullName>
    </submittedName>
</protein>
<dbReference type="EMBL" id="MCFA01000054">
    <property type="protein sequence ID" value="ORY12124.1"/>
    <property type="molecule type" value="Genomic_DNA"/>
</dbReference>
<organism evidence="1 2">
    <name type="scientific">Clohesyomyces aquaticus</name>
    <dbReference type="NCBI Taxonomy" id="1231657"/>
    <lineage>
        <taxon>Eukaryota</taxon>
        <taxon>Fungi</taxon>
        <taxon>Dikarya</taxon>
        <taxon>Ascomycota</taxon>
        <taxon>Pezizomycotina</taxon>
        <taxon>Dothideomycetes</taxon>
        <taxon>Pleosporomycetidae</taxon>
        <taxon>Pleosporales</taxon>
        <taxon>Lindgomycetaceae</taxon>
        <taxon>Clohesyomyces</taxon>
    </lineage>
</organism>
<feature type="non-terminal residue" evidence="1">
    <location>
        <position position="99"/>
    </location>
</feature>
<dbReference type="Proteomes" id="UP000193144">
    <property type="component" value="Unassembled WGS sequence"/>
</dbReference>
<dbReference type="OrthoDB" id="2565191at2759"/>
<gene>
    <name evidence="1" type="ORF">BCR34DRAFT_456667</name>
</gene>
<feature type="non-terminal residue" evidence="1">
    <location>
        <position position="1"/>
    </location>
</feature>
<proteinExistence type="predicted"/>
<name>A0A1Y1ZPJ4_9PLEO</name>
<comment type="caution">
    <text evidence="1">The sequence shown here is derived from an EMBL/GenBank/DDBJ whole genome shotgun (WGS) entry which is preliminary data.</text>
</comment>
<keyword evidence="2" id="KW-1185">Reference proteome</keyword>